<dbReference type="InterPro" id="IPR050256">
    <property type="entry name" value="Glycosyltransferase_2"/>
</dbReference>
<dbReference type="InterPro" id="IPR001173">
    <property type="entry name" value="Glyco_trans_2-like"/>
</dbReference>
<dbReference type="Pfam" id="PF00535">
    <property type="entry name" value="Glycos_transf_2"/>
    <property type="match status" value="1"/>
</dbReference>
<proteinExistence type="predicted"/>
<dbReference type="RefSeq" id="WP_048085723.1">
    <property type="nucleotide sequence ID" value="NZ_CP006933.1"/>
</dbReference>
<dbReference type="Proteomes" id="UP000029661">
    <property type="component" value="Chromosome"/>
</dbReference>
<feature type="domain" description="Glycosyltransferase 2-like" evidence="1">
    <location>
        <begin position="6"/>
        <end position="156"/>
    </location>
</feature>
<dbReference type="GO" id="GO:0016740">
    <property type="term" value="F:transferase activity"/>
    <property type="evidence" value="ECO:0007669"/>
    <property type="project" value="UniProtKB-KW"/>
</dbReference>
<dbReference type="KEGG" id="mfc:BRM9_2134"/>
<gene>
    <name evidence="2" type="ORF">BRM9_2134</name>
</gene>
<sequence length="225" mass="25208">MRIITIVPAYNEEKAITNVVDGVKRHTDVLVVDDGSLDETATLAKNAGAKVLKHTKNRGKGAAIKTGLKYAIEEDYDIMVLVDGDGQHNPQCIPLLLNGMEGVDLLIGSRFLDMAPQNMPLHRRFSNGITTRLIRFVTGYHITDSQCGFRVISKKAAPLFTGISYNDYVYESEVLCKASENDLVVAEKPILCVYGTEKSYVRARHVVHYLMFTLRLLVRKLLRRI</sequence>
<reference evidence="2 3" key="1">
    <citation type="submission" date="2013-12" db="EMBL/GenBank/DDBJ databases">
        <title>The complete genome sequence of Methanobacterium sp. BRM9.</title>
        <authorList>
            <consortium name="Pastoral Greenhouse Gas Research Consortium"/>
            <person name="Kelly W.J."/>
            <person name="Leahy S.C."/>
            <person name="Perry R."/>
            <person name="Li D."/>
            <person name="Altermann E."/>
            <person name="Lambie S.C."/>
            <person name="Attwood G.T."/>
        </authorList>
    </citation>
    <scope>NUCLEOTIDE SEQUENCE [LARGE SCALE GENOMIC DNA]</scope>
    <source>
        <strain evidence="2 3">BRM9</strain>
    </source>
</reference>
<protein>
    <submittedName>
        <fullName evidence="2">Glycosyl transferase GT2 family</fullName>
    </submittedName>
</protein>
<keyword evidence="2" id="KW-0808">Transferase</keyword>
<accession>A0A089ZDU5</accession>
<dbReference type="GeneID" id="24793301"/>
<organism evidence="2 3">
    <name type="scientific">Methanobacterium formicicum</name>
    <dbReference type="NCBI Taxonomy" id="2162"/>
    <lineage>
        <taxon>Archaea</taxon>
        <taxon>Methanobacteriati</taxon>
        <taxon>Methanobacteriota</taxon>
        <taxon>Methanomada group</taxon>
        <taxon>Methanobacteria</taxon>
        <taxon>Methanobacteriales</taxon>
        <taxon>Methanobacteriaceae</taxon>
        <taxon>Methanobacterium</taxon>
    </lineage>
</organism>
<dbReference type="SUPFAM" id="SSF53448">
    <property type="entry name" value="Nucleotide-diphospho-sugar transferases"/>
    <property type="match status" value="1"/>
</dbReference>
<dbReference type="AlphaFoldDB" id="A0A089ZDU5"/>
<evidence type="ECO:0000259" key="1">
    <source>
        <dbReference type="Pfam" id="PF00535"/>
    </source>
</evidence>
<dbReference type="OrthoDB" id="11098at2157"/>
<dbReference type="InterPro" id="IPR029044">
    <property type="entry name" value="Nucleotide-diphossugar_trans"/>
</dbReference>
<dbReference type="Gene3D" id="3.90.550.10">
    <property type="entry name" value="Spore Coat Polysaccharide Biosynthesis Protein SpsA, Chain A"/>
    <property type="match status" value="1"/>
</dbReference>
<evidence type="ECO:0000313" key="3">
    <source>
        <dbReference type="Proteomes" id="UP000029661"/>
    </source>
</evidence>
<dbReference type="STRING" id="2162.BRM9_2134"/>
<dbReference type="PANTHER" id="PTHR48090:SF7">
    <property type="entry name" value="RFBJ PROTEIN"/>
    <property type="match status" value="1"/>
</dbReference>
<evidence type="ECO:0000313" key="2">
    <source>
        <dbReference type="EMBL" id="AIS32936.1"/>
    </source>
</evidence>
<name>A0A089ZDU5_METFO</name>
<dbReference type="EMBL" id="CP006933">
    <property type="protein sequence ID" value="AIS32936.1"/>
    <property type="molecule type" value="Genomic_DNA"/>
</dbReference>
<dbReference type="PANTHER" id="PTHR48090">
    <property type="entry name" value="UNDECAPRENYL-PHOSPHATE 4-DEOXY-4-FORMAMIDO-L-ARABINOSE TRANSFERASE-RELATED"/>
    <property type="match status" value="1"/>
</dbReference>
<dbReference type="CDD" id="cd04179">
    <property type="entry name" value="DPM_DPG-synthase_like"/>
    <property type="match status" value="1"/>
</dbReference>